<proteinExistence type="predicted"/>
<accession>A0A2M9CGD2</accession>
<organism evidence="2 3">
    <name type="scientific">Diaminobutyricimonas aerilata</name>
    <dbReference type="NCBI Taxonomy" id="1162967"/>
    <lineage>
        <taxon>Bacteria</taxon>
        <taxon>Bacillati</taxon>
        <taxon>Actinomycetota</taxon>
        <taxon>Actinomycetes</taxon>
        <taxon>Micrococcales</taxon>
        <taxon>Microbacteriaceae</taxon>
        <taxon>Diaminobutyricimonas</taxon>
    </lineage>
</organism>
<reference evidence="2 3" key="1">
    <citation type="submission" date="2017-11" db="EMBL/GenBank/DDBJ databases">
        <title>Genomic Encyclopedia of Archaeal and Bacterial Type Strains, Phase II (KMG-II): From Individual Species to Whole Genera.</title>
        <authorList>
            <person name="Goeker M."/>
        </authorList>
    </citation>
    <scope>NUCLEOTIDE SEQUENCE [LARGE SCALE GENOMIC DNA]</scope>
    <source>
        <strain evidence="2 3">DSM 27393</strain>
    </source>
</reference>
<dbReference type="SUPFAM" id="SSF54909">
    <property type="entry name" value="Dimeric alpha+beta barrel"/>
    <property type="match status" value="1"/>
</dbReference>
<evidence type="ECO:0000259" key="1">
    <source>
        <dbReference type="PROSITE" id="PS51502"/>
    </source>
</evidence>
<dbReference type="Gene3D" id="3.30.70.100">
    <property type="match status" value="1"/>
</dbReference>
<evidence type="ECO:0000313" key="2">
    <source>
        <dbReference type="EMBL" id="PJJ70905.1"/>
    </source>
</evidence>
<dbReference type="Proteomes" id="UP000228758">
    <property type="component" value="Unassembled WGS sequence"/>
</dbReference>
<dbReference type="PANTHER" id="PTHR37832">
    <property type="entry name" value="BLL2683 PROTEIN"/>
    <property type="match status" value="1"/>
</dbReference>
<dbReference type="Pfam" id="PF07876">
    <property type="entry name" value="Dabb"/>
    <property type="match status" value="1"/>
</dbReference>
<dbReference type="OrthoDB" id="6637496at2"/>
<gene>
    <name evidence="2" type="ORF">CLV46_0434</name>
</gene>
<dbReference type="InterPro" id="IPR013097">
    <property type="entry name" value="Dabb"/>
</dbReference>
<sequence>MIRHVVTWKLRAVDEAQRDADAQAIVDRLRSLVPLIPEIKSLEVARNTAYPEQNWHVVLIADFDDLDGLETYQQHPAHLEVVSFVRSVVAERASVDFEAPSRVI</sequence>
<dbReference type="SMART" id="SM00886">
    <property type="entry name" value="Dabb"/>
    <property type="match status" value="1"/>
</dbReference>
<keyword evidence="3" id="KW-1185">Reference proteome</keyword>
<dbReference type="RefSeq" id="WP_100363275.1">
    <property type="nucleotide sequence ID" value="NZ_PGFF01000001.1"/>
</dbReference>
<dbReference type="PROSITE" id="PS51502">
    <property type="entry name" value="S_R_A_B_BARREL"/>
    <property type="match status" value="1"/>
</dbReference>
<dbReference type="AlphaFoldDB" id="A0A2M9CGD2"/>
<comment type="caution">
    <text evidence="2">The sequence shown here is derived from an EMBL/GenBank/DDBJ whole genome shotgun (WGS) entry which is preliminary data.</text>
</comment>
<feature type="domain" description="Stress-response A/B barrel" evidence="1">
    <location>
        <begin position="2"/>
        <end position="97"/>
    </location>
</feature>
<dbReference type="InterPro" id="IPR011008">
    <property type="entry name" value="Dimeric_a/b-barrel"/>
</dbReference>
<dbReference type="PANTHER" id="PTHR37832:SF1">
    <property type="entry name" value="STRESS-RESPONSE A_B BARREL DOMAIN-CONTAINING PROTEIN"/>
    <property type="match status" value="1"/>
</dbReference>
<dbReference type="EMBL" id="PGFF01000001">
    <property type="protein sequence ID" value="PJJ70905.1"/>
    <property type="molecule type" value="Genomic_DNA"/>
</dbReference>
<protein>
    <submittedName>
        <fullName evidence="2">Stress responsive alpha/beta barrel protein</fullName>
    </submittedName>
</protein>
<name>A0A2M9CGD2_9MICO</name>
<evidence type="ECO:0000313" key="3">
    <source>
        <dbReference type="Proteomes" id="UP000228758"/>
    </source>
</evidence>